<evidence type="ECO:0000313" key="4">
    <source>
        <dbReference type="EMBL" id="OGM99307.1"/>
    </source>
</evidence>
<dbReference type="InterPro" id="IPR005182">
    <property type="entry name" value="YdbS-like_PH"/>
</dbReference>
<evidence type="ECO:0000313" key="5">
    <source>
        <dbReference type="Proteomes" id="UP000177594"/>
    </source>
</evidence>
<dbReference type="InterPro" id="IPR007421">
    <property type="entry name" value="Schlafen_AlbA_2_dom"/>
</dbReference>
<feature type="transmembrane region" description="Helical" evidence="1">
    <location>
        <begin position="61"/>
        <end position="83"/>
    </location>
</feature>
<dbReference type="Proteomes" id="UP000177594">
    <property type="component" value="Unassembled WGS sequence"/>
</dbReference>
<keyword evidence="1" id="KW-0472">Membrane</keyword>
<evidence type="ECO:0000259" key="3">
    <source>
        <dbReference type="Pfam" id="PF04326"/>
    </source>
</evidence>
<protein>
    <recommendedName>
        <fullName evidence="6">Schlafen AlbA-2 domain-containing protein</fullName>
    </recommendedName>
</protein>
<dbReference type="Pfam" id="PF04326">
    <property type="entry name" value="SLFN_AlbA_2"/>
    <property type="match status" value="1"/>
</dbReference>
<dbReference type="EMBL" id="MGIZ01000024">
    <property type="protein sequence ID" value="OGM99307.1"/>
    <property type="molecule type" value="Genomic_DNA"/>
</dbReference>
<reference evidence="4 5" key="1">
    <citation type="journal article" date="2016" name="Nat. Commun.">
        <title>Thousands of microbial genomes shed light on interconnected biogeochemical processes in an aquifer system.</title>
        <authorList>
            <person name="Anantharaman K."/>
            <person name="Brown C.T."/>
            <person name="Hug L.A."/>
            <person name="Sharon I."/>
            <person name="Castelle C.J."/>
            <person name="Probst A.J."/>
            <person name="Thomas B.C."/>
            <person name="Singh A."/>
            <person name="Wilkins M.J."/>
            <person name="Karaoz U."/>
            <person name="Brodie E.L."/>
            <person name="Williams K.H."/>
            <person name="Hubbard S.S."/>
            <person name="Banfield J.F."/>
        </authorList>
    </citation>
    <scope>NUCLEOTIDE SEQUENCE [LARGE SCALE GENOMIC DNA]</scope>
</reference>
<feature type="transmembrane region" description="Helical" evidence="1">
    <location>
        <begin position="21"/>
        <end position="41"/>
    </location>
</feature>
<accession>A0A1F8EFC4</accession>
<keyword evidence="1" id="KW-1133">Transmembrane helix</keyword>
<evidence type="ECO:0000259" key="2">
    <source>
        <dbReference type="Pfam" id="PF03703"/>
    </source>
</evidence>
<evidence type="ECO:0008006" key="6">
    <source>
        <dbReference type="Google" id="ProtNLM"/>
    </source>
</evidence>
<dbReference type="PANTHER" id="PTHR37938">
    <property type="entry name" value="BLL0215 PROTEIN"/>
    <property type="match status" value="1"/>
</dbReference>
<proteinExistence type="predicted"/>
<organism evidence="4 5">
    <name type="scientific">Candidatus Yanofskybacteria bacterium RIFCSPHIGHO2_01_FULL_39_8b</name>
    <dbReference type="NCBI Taxonomy" id="1802659"/>
    <lineage>
        <taxon>Bacteria</taxon>
        <taxon>Candidatus Yanofskyibacteriota</taxon>
    </lineage>
</organism>
<evidence type="ECO:0000256" key="1">
    <source>
        <dbReference type="SAM" id="Phobius"/>
    </source>
</evidence>
<dbReference type="AlphaFoldDB" id="A0A1F8EFC4"/>
<keyword evidence="1" id="KW-0812">Transmembrane</keyword>
<sequence>MISNGFFNNRNLVKKSPVVMVKTFIVLQMSAVAVFFLAAVLGDYGEIYEHLPLSQSLSFHIVEAVGIFTFETILIFYIFFSWYKEYYDIKNDRIVYGRGLIFRKKRVVSLGGISSINYRQGPLGRLTKYGDIELEDKISGKNFIMDHIPEPQDYVEFLVHLKDNIGFKDFKKDKRSLADLLSRGEEERLEFKTSFRWDERQNKVNKALERAVMKTVVSFLNSEGGQLLIGINDSGNVVGLENDYRSLPKPNADGFQNHFNNVFHSMIGSEYRQFIELNIDKTDNQDYCLVRVLSSDKPAYLKIDNDEEFYIRIGNGTTSLKLSETASYIDSHWRGKLL</sequence>
<feature type="domain" description="YdbS-like PH" evidence="2">
    <location>
        <begin position="87"/>
        <end position="152"/>
    </location>
</feature>
<feature type="domain" description="Schlafen AlbA-2" evidence="3">
    <location>
        <begin position="185"/>
        <end position="319"/>
    </location>
</feature>
<dbReference type="InterPro" id="IPR038461">
    <property type="entry name" value="Schlafen_AlbA_2_dom_sf"/>
</dbReference>
<gene>
    <name evidence="4" type="ORF">A2817_00445</name>
</gene>
<name>A0A1F8EFC4_9BACT</name>
<dbReference type="Pfam" id="PF03703">
    <property type="entry name" value="bPH_2"/>
    <property type="match status" value="1"/>
</dbReference>
<comment type="caution">
    <text evidence="4">The sequence shown here is derived from an EMBL/GenBank/DDBJ whole genome shotgun (WGS) entry which is preliminary data.</text>
</comment>
<dbReference type="PANTHER" id="PTHR37938:SF1">
    <property type="entry name" value="BLL0215 PROTEIN"/>
    <property type="match status" value="1"/>
</dbReference>
<dbReference type="Gene3D" id="3.30.950.30">
    <property type="entry name" value="Schlafen, AAA domain"/>
    <property type="match status" value="1"/>
</dbReference>